<evidence type="ECO:0000313" key="1">
    <source>
        <dbReference type="EMBL" id="MBB2186423.1"/>
    </source>
</evidence>
<dbReference type="EMBL" id="JABEQI010000004">
    <property type="protein sequence ID" value="MBB2186423.1"/>
    <property type="molecule type" value="Genomic_DNA"/>
</dbReference>
<evidence type="ECO:0000313" key="4">
    <source>
        <dbReference type="Proteomes" id="UP000562982"/>
    </source>
</evidence>
<sequence length="294" mass="30986">MVHASSLTIGSVGDLREVDYWLFGALRPRSCPLRVLVAGGDAAGAARLAERLEAEGRPGEVGFLAAGASLPSSVYDYIDCDLSAEAEPVARLEALGGLLAPGGGMRVVVPASDGRDAGCAVDGLFDLLAAARLVPVCLMAPLEYDPALLEADPAFCTDLDFVPDRVRAGLAESRGAGRAFHVAYVRRAGEVVGRADPMDPACVPVLRALDGLGLSRLMRPDNRLPVRLAGREVLVPVISQARGLLPLIDGRRTVGELAALLDNRGVDAAQFRQVWRMTFATFAGLNQLLLQAPL</sequence>
<dbReference type="RefSeq" id="WP_114727113.1">
    <property type="nucleotide sequence ID" value="NZ_BJMI01000016.1"/>
</dbReference>
<proteinExistence type="predicted"/>
<dbReference type="AlphaFoldDB" id="A0A370G2N3"/>
<reference evidence="2 3" key="1">
    <citation type="submission" date="2018-07" db="EMBL/GenBank/DDBJ databases">
        <title>Genomic Encyclopedia of Type Strains, Phase IV (KMG-IV): sequencing the most valuable type-strain genomes for metagenomic binning, comparative biology and taxonomic classification.</title>
        <authorList>
            <person name="Goeker M."/>
        </authorList>
    </citation>
    <scope>NUCLEOTIDE SEQUENCE [LARGE SCALE GENOMIC DNA]</scope>
    <source>
        <strain evidence="2 3">DSM 5603</strain>
    </source>
</reference>
<organism evidence="2 3">
    <name type="scientific">Gluconacetobacter liquefaciens</name>
    <name type="common">Acetobacter liquefaciens</name>
    <dbReference type="NCBI Taxonomy" id="89584"/>
    <lineage>
        <taxon>Bacteria</taxon>
        <taxon>Pseudomonadati</taxon>
        <taxon>Pseudomonadota</taxon>
        <taxon>Alphaproteobacteria</taxon>
        <taxon>Acetobacterales</taxon>
        <taxon>Acetobacteraceae</taxon>
        <taxon>Gluconacetobacter</taxon>
    </lineage>
</organism>
<evidence type="ECO:0000313" key="3">
    <source>
        <dbReference type="Proteomes" id="UP000254958"/>
    </source>
</evidence>
<gene>
    <name evidence="2" type="ORF">C7453_10425</name>
    <name evidence="1" type="ORF">HLH32_08485</name>
</gene>
<accession>A0A370G2N3</accession>
<dbReference type="Proteomes" id="UP000254958">
    <property type="component" value="Unassembled WGS sequence"/>
</dbReference>
<reference evidence="1 4" key="2">
    <citation type="submission" date="2020-04" db="EMBL/GenBank/DDBJ databases">
        <title>Description of novel Gluconacetobacter.</title>
        <authorList>
            <person name="Sombolestani A."/>
        </authorList>
    </citation>
    <scope>NUCLEOTIDE SEQUENCE [LARGE SCALE GENOMIC DNA]</scope>
    <source>
        <strain evidence="1 4">LMG 1382</strain>
    </source>
</reference>
<dbReference type="EMBL" id="QQAW01000004">
    <property type="protein sequence ID" value="RDI38088.1"/>
    <property type="molecule type" value="Genomic_DNA"/>
</dbReference>
<keyword evidence="3" id="KW-1185">Reference proteome</keyword>
<dbReference type="OrthoDB" id="7220082at2"/>
<name>A0A370G2N3_GLULI</name>
<evidence type="ECO:0000313" key="2">
    <source>
        <dbReference type="EMBL" id="RDI38088.1"/>
    </source>
</evidence>
<protein>
    <submittedName>
        <fullName evidence="2">Uncharacterized protein</fullName>
    </submittedName>
</protein>
<dbReference type="Proteomes" id="UP000562982">
    <property type="component" value="Unassembled WGS sequence"/>
</dbReference>
<comment type="caution">
    <text evidence="2">The sequence shown here is derived from an EMBL/GenBank/DDBJ whole genome shotgun (WGS) entry which is preliminary data.</text>
</comment>